<dbReference type="EMBL" id="JANQBD010000028">
    <property type="protein sequence ID" value="MCR8635498.1"/>
    <property type="molecule type" value="Genomic_DNA"/>
</dbReference>
<dbReference type="PRINTS" id="PR00038">
    <property type="entry name" value="HTHLUXR"/>
</dbReference>
<dbReference type="Gene3D" id="1.10.10.10">
    <property type="entry name" value="Winged helix-like DNA-binding domain superfamily/Winged helix DNA-binding domain"/>
    <property type="match status" value="1"/>
</dbReference>
<protein>
    <submittedName>
        <fullName evidence="5">LuxR C-terminal-related transcriptional regulator</fullName>
    </submittedName>
</protein>
<dbReference type="CDD" id="cd06170">
    <property type="entry name" value="LuxR_C_like"/>
    <property type="match status" value="1"/>
</dbReference>
<evidence type="ECO:0000256" key="2">
    <source>
        <dbReference type="ARBA" id="ARBA00023125"/>
    </source>
</evidence>
<dbReference type="PROSITE" id="PS50043">
    <property type="entry name" value="HTH_LUXR_2"/>
    <property type="match status" value="1"/>
</dbReference>
<evidence type="ECO:0000313" key="6">
    <source>
        <dbReference type="Proteomes" id="UP001300012"/>
    </source>
</evidence>
<keyword evidence="1" id="KW-0805">Transcription regulation</keyword>
<dbReference type="InterPro" id="IPR027417">
    <property type="entry name" value="P-loop_NTPase"/>
</dbReference>
<organism evidence="5 6">
    <name type="scientific">Paenibacillus radicis</name>
    <name type="common">ex Xue et al. 2023</name>
    <dbReference type="NCBI Taxonomy" id="2972489"/>
    <lineage>
        <taxon>Bacteria</taxon>
        <taxon>Bacillati</taxon>
        <taxon>Bacillota</taxon>
        <taxon>Bacilli</taxon>
        <taxon>Bacillales</taxon>
        <taxon>Paenibacillaceae</taxon>
        <taxon>Paenibacillus</taxon>
    </lineage>
</organism>
<dbReference type="SUPFAM" id="SSF46894">
    <property type="entry name" value="C-terminal effector domain of the bipartite response regulators"/>
    <property type="match status" value="1"/>
</dbReference>
<dbReference type="Proteomes" id="UP001300012">
    <property type="component" value="Unassembled WGS sequence"/>
</dbReference>
<proteinExistence type="predicted"/>
<dbReference type="InterPro" id="IPR016032">
    <property type="entry name" value="Sig_transdc_resp-reg_C-effctor"/>
</dbReference>
<accession>A0ABT1YQQ1</accession>
<dbReference type="Gene3D" id="1.25.40.10">
    <property type="entry name" value="Tetratricopeptide repeat domain"/>
    <property type="match status" value="1"/>
</dbReference>
<comment type="caution">
    <text evidence="5">The sequence shown here is derived from an EMBL/GenBank/DDBJ whole genome shotgun (WGS) entry which is preliminary data.</text>
</comment>
<name>A0ABT1YQQ1_9BACL</name>
<gene>
    <name evidence="5" type="ORF">NV381_30265</name>
</gene>
<keyword evidence="2" id="KW-0238">DNA-binding</keyword>
<reference evidence="5 6" key="1">
    <citation type="submission" date="2022-08" db="EMBL/GenBank/DDBJ databases">
        <title>Paenibacillus endoradicis sp. nov., Paenibacillus radicibacter sp. nov and Paenibacillus pararadicis sp. nov., three cold-adapted plant growth-promoting bacteria isolated from root of Larix gmelinii in Great Khingan.</title>
        <authorList>
            <person name="Xue H."/>
        </authorList>
    </citation>
    <scope>NUCLEOTIDE SEQUENCE [LARGE SCALE GENOMIC DNA]</scope>
    <source>
        <strain evidence="5 6">N5-1-1-5</strain>
    </source>
</reference>
<dbReference type="InterPro" id="IPR011990">
    <property type="entry name" value="TPR-like_helical_dom_sf"/>
</dbReference>
<dbReference type="PANTHER" id="PTHR44688:SF16">
    <property type="entry name" value="DNA-BINDING TRANSCRIPTIONAL ACTIVATOR DEVR_DOSR"/>
    <property type="match status" value="1"/>
</dbReference>
<dbReference type="RefSeq" id="WP_258217044.1">
    <property type="nucleotide sequence ID" value="NZ_JANQBD010000028.1"/>
</dbReference>
<dbReference type="InterPro" id="IPR041617">
    <property type="entry name" value="TPR_MalT"/>
</dbReference>
<keyword evidence="3" id="KW-0804">Transcription</keyword>
<sequence>MSILGTKLHIPHTRNELLIERPLLIKSLNEGLKAKLTVLTAPAGYGKTTALVEWVQQCGCPAVWVSLDRHDNDLVQFWSYVLAAVERVYSNLSGKLASHLDGLISGVFGPFLVELQNGFAHISDDMVLILDDFHLIELASIHTSLEYLLEHLPSNIHLYIASRSELPFPVARLRAKGELKKIAVQNLKFRLDEGARYLHNCMGLLLSEEEIFELVRCTEGWISGLHLAALSVKSSEDPSMIIKEFSGRHRDISTYLLEELFEQQPEEIQSFLLTTSILNRMNHSLCETVTGLGNGQERLDRMERLQLFVIPLDERREWYRYHHLFADFLQQQLRHKFPERWAEVHANAARWLKENGLMEEAVEHYLAGHHYDEAASLIERSLFDLRLKRALLLRWVNMLPEAHLEMMPGIQCFNIKILADTGELDLAEAKLLALQNKLTDPVWQPWADSLLLITSEIAMYHKDIKRASECLEEFERRAPNGSYLQMISGNTFQDTDYETLLAFIEDLHEGATYFLKWIKVWEQKKHYPFVGYFYRAYGEVMYEWNRLEEAEIYVERVLKQKQMEPYGRILVQASITAARISRAKGNTIRAFELLEQAKLRINSPDKQAFMMMLDSEKASLSLLEGFTNNTLAWMHTCGLKSTDPIPMNQISMYIHLSKALAANSQGSEALGLLDRLYRLVDGERLHDKIRVLIVQSVVLYKQGDTPASLLKLEAALLLAEPQGYLRSFIDEGAVIAKLLSQYLHMRQHSFIRNSTTVSLIYIKRLLQMVNIHADDTMMPMVLLTEQETRILKMVEQGWVNKQMAELLNVKPNTIKMHMKNIYKKLDVNSRLQVLQRARELKVL</sequence>
<evidence type="ECO:0000256" key="1">
    <source>
        <dbReference type="ARBA" id="ARBA00023015"/>
    </source>
</evidence>
<dbReference type="PANTHER" id="PTHR44688">
    <property type="entry name" value="DNA-BINDING TRANSCRIPTIONAL ACTIVATOR DEVR_DOSR"/>
    <property type="match status" value="1"/>
</dbReference>
<dbReference type="InterPro" id="IPR059106">
    <property type="entry name" value="WHD_MalT"/>
</dbReference>
<dbReference type="SMART" id="SM00421">
    <property type="entry name" value="HTH_LUXR"/>
    <property type="match status" value="1"/>
</dbReference>
<evidence type="ECO:0000256" key="3">
    <source>
        <dbReference type="ARBA" id="ARBA00023163"/>
    </source>
</evidence>
<dbReference type="InterPro" id="IPR036388">
    <property type="entry name" value="WH-like_DNA-bd_sf"/>
</dbReference>
<dbReference type="Pfam" id="PF17874">
    <property type="entry name" value="TPR_MalT"/>
    <property type="match status" value="1"/>
</dbReference>
<dbReference type="InterPro" id="IPR000792">
    <property type="entry name" value="Tscrpt_reg_LuxR_C"/>
</dbReference>
<feature type="domain" description="HTH luxR-type" evidence="4">
    <location>
        <begin position="776"/>
        <end position="841"/>
    </location>
</feature>
<dbReference type="SUPFAM" id="SSF52540">
    <property type="entry name" value="P-loop containing nucleoside triphosphate hydrolases"/>
    <property type="match status" value="1"/>
</dbReference>
<dbReference type="Gene3D" id="3.40.50.300">
    <property type="entry name" value="P-loop containing nucleotide triphosphate hydrolases"/>
    <property type="match status" value="1"/>
</dbReference>
<evidence type="ECO:0000259" key="4">
    <source>
        <dbReference type="PROSITE" id="PS50043"/>
    </source>
</evidence>
<keyword evidence="6" id="KW-1185">Reference proteome</keyword>
<evidence type="ECO:0000313" key="5">
    <source>
        <dbReference type="EMBL" id="MCR8635498.1"/>
    </source>
</evidence>
<dbReference type="SUPFAM" id="SSF48452">
    <property type="entry name" value="TPR-like"/>
    <property type="match status" value="1"/>
</dbReference>
<dbReference type="Pfam" id="PF25873">
    <property type="entry name" value="WHD_MalT"/>
    <property type="match status" value="1"/>
</dbReference>
<dbReference type="Pfam" id="PF00196">
    <property type="entry name" value="GerE"/>
    <property type="match status" value="1"/>
</dbReference>